<dbReference type="OrthoDB" id="9765680at2"/>
<organism evidence="2 3">
    <name type="scientific">Bacillus sonorensis L12</name>
    <dbReference type="NCBI Taxonomy" id="1274524"/>
    <lineage>
        <taxon>Bacteria</taxon>
        <taxon>Bacillati</taxon>
        <taxon>Bacillota</taxon>
        <taxon>Bacilli</taxon>
        <taxon>Bacillales</taxon>
        <taxon>Bacillaceae</taxon>
        <taxon>Bacillus</taxon>
    </lineage>
</organism>
<feature type="domain" description="AMP-dependent synthetase/ligase" evidence="1">
    <location>
        <begin position="3"/>
        <end position="88"/>
    </location>
</feature>
<evidence type="ECO:0000313" key="2">
    <source>
        <dbReference type="EMBL" id="EME72084.1"/>
    </source>
</evidence>
<dbReference type="PANTHER" id="PTHR45527">
    <property type="entry name" value="NONRIBOSOMAL PEPTIDE SYNTHETASE"/>
    <property type="match status" value="1"/>
</dbReference>
<evidence type="ECO:0000313" key="3">
    <source>
        <dbReference type="Proteomes" id="UP000011907"/>
    </source>
</evidence>
<dbReference type="PANTHER" id="PTHR45527:SF1">
    <property type="entry name" value="FATTY ACID SYNTHASE"/>
    <property type="match status" value="1"/>
</dbReference>
<dbReference type="RefSeq" id="WP_006640672.1">
    <property type="nucleotide sequence ID" value="NZ_AOFM01000029.1"/>
</dbReference>
<dbReference type="Proteomes" id="UP000011907">
    <property type="component" value="Unassembled WGS sequence"/>
</dbReference>
<gene>
    <name evidence="2" type="ORF">BSONL12_23891</name>
</gene>
<sequence length="96" mass="10820">MIEKDTVLNISELAEVINKQQVSVMFITTALFNTLADIDIDCLAGLRKILFGGERVSMPHVKKVLDRIGPDKLIHVYGPTESTVYATYYFINDIDE</sequence>
<dbReference type="GO" id="GO:0043041">
    <property type="term" value="P:amino acid activation for nonribosomal peptide biosynthetic process"/>
    <property type="evidence" value="ECO:0007669"/>
    <property type="project" value="TreeGrafter"/>
</dbReference>
<protein>
    <submittedName>
        <fullName evidence="2">Amino acid adenylation protein</fullName>
    </submittedName>
</protein>
<dbReference type="AlphaFoldDB" id="M5NXX1"/>
<name>M5NXX1_9BACI</name>
<dbReference type="EMBL" id="AOFM01000029">
    <property type="protein sequence ID" value="EME72084.1"/>
    <property type="molecule type" value="Genomic_DNA"/>
</dbReference>
<dbReference type="Pfam" id="PF00501">
    <property type="entry name" value="AMP-binding"/>
    <property type="match status" value="1"/>
</dbReference>
<dbReference type="GO" id="GO:0044550">
    <property type="term" value="P:secondary metabolite biosynthetic process"/>
    <property type="evidence" value="ECO:0007669"/>
    <property type="project" value="TreeGrafter"/>
</dbReference>
<dbReference type="eggNOG" id="COG1020">
    <property type="taxonomic scope" value="Bacteria"/>
</dbReference>
<proteinExistence type="predicted"/>
<dbReference type="GO" id="GO:0031177">
    <property type="term" value="F:phosphopantetheine binding"/>
    <property type="evidence" value="ECO:0007669"/>
    <property type="project" value="TreeGrafter"/>
</dbReference>
<comment type="caution">
    <text evidence="2">The sequence shown here is derived from an EMBL/GenBank/DDBJ whole genome shotgun (WGS) entry which is preliminary data.</text>
</comment>
<dbReference type="Gene3D" id="3.40.50.980">
    <property type="match status" value="1"/>
</dbReference>
<accession>M5NXX1</accession>
<dbReference type="GO" id="GO:0005829">
    <property type="term" value="C:cytosol"/>
    <property type="evidence" value="ECO:0007669"/>
    <property type="project" value="TreeGrafter"/>
</dbReference>
<dbReference type="SUPFAM" id="SSF56801">
    <property type="entry name" value="Acetyl-CoA synthetase-like"/>
    <property type="match status" value="1"/>
</dbReference>
<dbReference type="InterPro" id="IPR000873">
    <property type="entry name" value="AMP-dep_synth/lig_dom"/>
</dbReference>
<feature type="non-terminal residue" evidence="2">
    <location>
        <position position="96"/>
    </location>
</feature>
<evidence type="ECO:0000259" key="1">
    <source>
        <dbReference type="Pfam" id="PF00501"/>
    </source>
</evidence>
<reference evidence="2 3" key="1">
    <citation type="journal article" date="2013" name="Genome Announc.">
        <title>Draft Whole-Genome Sequence of Bacillus sonorensis Strain L12, a Source of Nonribosomal Lipopeptides.</title>
        <authorList>
            <person name="Adimpong D.B."/>
            <person name="Sorensen K.I."/>
            <person name="Nielsen D.S."/>
            <person name="Thorsen L."/>
            <person name="Rasmussen T.B."/>
            <person name="Derkx P.M."/>
            <person name="Jespersen L."/>
        </authorList>
    </citation>
    <scope>NUCLEOTIDE SEQUENCE [LARGE SCALE GENOMIC DNA]</scope>
    <source>
        <strain evidence="2 3">L12</strain>
    </source>
</reference>